<accession>A0A6A4T1S7</accession>
<comment type="caution">
    <text evidence="1">The sequence shown here is derived from an EMBL/GenBank/DDBJ whole genome shotgun (WGS) entry which is preliminary data.</text>
</comment>
<reference evidence="1 2" key="1">
    <citation type="submission" date="2019-06" db="EMBL/GenBank/DDBJ databases">
        <title>Draft genomes of female and male turbot (Scophthalmus maximus).</title>
        <authorList>
            <person name="Xu H."/>
            <person name="Xu X.-W."/>
            <person name="Shao C."/>
            <person name="Chen S."/>
        </authorList>
    </citation>
    <scope>NUCLEOTIDE SEQUENCE [LARGE SCALE GENOMIC DNA]</scope>
    <source>
        <strain evidence="1">Ysfricsl-2016a</strain>
        <tissue evidence="1">Blood</tissue>
    </source>
</reference>
<proteinExistence type="predicted"/>
<organism evidence="1 2">
    <name type="scientific">Scophthalmus maximus</name>
    <name type="common">Turbot</name>
    <name type="synonym">Psetta maxima</name>
    <dbReference type="NCBI Taxonomy" id="52904"/>
    <lineage>
        <taxon>Eukaryota</taxon>
        <taxon>Metazoa</taxon>
        <taxon>Chordata</taxon>
        <taxon>Craniata</taxon>
        <taxon>Vertebrata</taxon>
        <taxon>Euteleostomi</taxon>
        <taxon>Actinopterygii</taxon>
        <taxon>Neopterygii</taxon>
        <taxon>Teleostei</taxon>
        <taxon>Neoteleostei</taxon>
        <taxon>Acanthomorphata</taxon>
        <taxon>Carangaria</taxon>
        <taxon>Pleuronectiformes</taxon>
        <taxon>Pleuronectoidei</taxon>
        <taxon>Scophthalmidae</taxon>
        <taxon>Scophthalmus</taxon>
    </lineage>
</organism>
<dbReference type="AlphaFoldDB" id="A0A6A4T1S7"/>
<evidence type="ECO:0000313" key="2">
    <source>
        <dbReference type="Proteomes" id="UP000438429"/>
    </source>
</evidence>
<gene>
    <name evidence="1" type="ORF">F2P81_010065</name>
</gene>
<evidence type="ECO:0000313" key="1">
    <source>
        <dbReference type="EMBL" id="KAF0037191.1"/>
    </source>
</evidence>
<protein>
    <submittedName>
        <fullName evidence="1">Uncharacterized protein</fullName>
    </submittedName>
</protein>
<dbReference type="EMBL" id="VEVO01000009">
    <property type="protein sequence ID" value="KAF0037191.1"/>
    <property type="molecule type" value="Genomic_DNA"/>
</dbReference>
<sequence>MEERNSGGYITYEPRTLLTGMERTVEQLQYDHQLPLTESDDCGRHRPLRSAKSGFGSQWKPLFFPPRKSKLQIPFRSELMVGNEVDWSFVHVKDYVRLLGAF</sequence>
<dbReference type="Proteomes" id="UP000438429">
    <property type="component" value="Unassembled WGS sequence"/>
</dbReference>
<name>A0A6A4T1S7_SCOMX</name>